<dbReference type="Gene3D" id="3.40.50.300">
    <property type="entry name" value="P-loop containing nucleotide triphosphate hydrolases"/>
    <property type="match status" value="1"/>
</dbReference>
<proteinExistence type="predicted"/>
<keyword evidence="1" id="KW-0547">Nucleotide-binding</keyword>
<keyword evidence="3" id="KW-1185">Reference proteome</keyword>
<dbReference type="FunFam" id="3.40.50.300:FF:001447">
    <property type="entry name" value="Ras-related protein Rab-1B"/>
    <property type="match status" value="1"/>
</dbReference>
<evidence type="ECO:0000313" key="2">
    <source>
        <dbReference type="EMBL" id="SDM45187.1"/>
    </source>
</evidence>
<accession>A0A1G9TC13</accession>
<dbReference type="CDD" id="cd00154">
    <property type="entry name" value="Rab"/>
    <property type="match status" value="1"/>
</dbReference>
<gene>
    <name evidence="2" type="ORF">SAMN04488514_1098</name>
</gene>
<dbReference type="GO" id="GO:0003924">
    <property type="term" value="F:GTPase activity"/>
    <property type="evidence" value="ECO:0007669"/>
    <property type="project" value="InterPro"/>
</dbReference>
<dbReference type="Proteomes" id="UP000199440">
    <property type="component" value="Unassembled WGS sequence"/>
</dbReference>
<dbReference type="RefSeq" id="WP_089891936.1">
    <property type="nucleotide sequence ID" value="NZ_FNGV01000009.1"/>
</dbReference>
<dbReference type="InterPro" id="IPR005225">
    <property type="entry name" value="Small_GTP-bd"/>
</dbReference>
<dbReference type="SUPFAM" id="SSF52540">
    <property type="entry name" value="P-loop containing nucleoside triphosphate hydrolases"/>
    <property type="match status" value="1"/>
</dbReference>
<sequence>MQVSKKVIVLGHFGVGKTSLIRRFVENSFSDNYTVSIGVHITKKVVEVSVNKSVSLILWDLEGTDDLNHIRESYLLGTHGIIYVFDVSRPTTFQDIQLDLSVLEKKVPGIPTKIVGNKVDLVVPTEVQEILENNNISFDYLTSAKTGGKVNDLFKELAKMLAPDAEKIKGTLQ</sequence>
<dbReference type="SMART" id="SM00175">
    <property type="entry name" value="RAB"/>
    <property type="match status" value="1"/>
</dbReference>
<dbReference type="OrthoDB" id="7957980at2"/>
<evidence type="ECO:0000313" key="3">
    <source>
        <dbReference type="Proteomes" id="UP000199440"/>
    </source>
</evidence>
<dbReference type="PRINTS" id="PR00449">
    <property type="entry name" value="RASTRNSFRMNG"/>
</dbReference>
<dbReference type="NCBIfam" id="TIGR00231">
    <property type="entry name" value="small_GTP"/>
    <property type="match status" value="1"/>
</dbReference>
<dbReference type="EMBL" id="FNGV01000009">
    <property type="protein sequence ID" value="SDM45187.1"/>
    <property type="molecule type" value="Genomic_DNA"/>
</dbReference>
<dbReference type="SMART" id="SM00174">
    <property type="entry name" value="RHO"/>
    <property type="match status" value="1"/>
</dbReference>
<evidence type="ECO:0000256" key="1">
    <source>
        <dbReference type="ARBA" id="ARBA00022741"/>
    </source>
</evidence>
<name>A0A1G9TC13_9FLAO</name>
<protein>
    <submittedName>
        <fullName evidence="2">Small GTP-binding protein domain-containing protein</fullName>
    </submittedName>
</protein>
<dbReference type="InterPro" id="IPR027417">
    <property type="entry name" value="P-loop_NTPase"/>
</dbReference>
<organism evidence="2 3">
    <name type="scientific">Kriegella aquimaris</name>
    <dbReference type="NCBI Taxonomy" id="192904"/>
    <lineage>
        <taxon>Bacteria</taxon>
        <taxon>Pseudomonadati</taxon>
        <taxon>Bacteroidota</taxon>
        <taxon>Flavobacteriia</taxon>
        <taxon>Flavobacteriales</taxon>
        <taxon>Flavobacteriaceae</taxon>
        <taxon>Kriegella</taxon>
    </lineage>
</organism>
<dbReference type="InterPro" id="IPR001806">
    <property type="entry name" value="Small_GTPase"/>
</dbReference>
<dbReference type="SMART" id="SM00173">
    <property type="entry name" value="RAS"/>
    <property type="match status" value="1"/>
</dbReference>
<dbReference type="STRING" id="192904.SAMN04488514_1098"/>
<dbReference type="AlphaFoldDB" id="A0A1G9TC13"/>
<reference evidence="3" key="1">
    <citation type="submission" date="2016-10" db="EMBL/GenBank/DDBJ databases">
        <authorList>
            <person name="Varghese N."/>
            <person name="Submissions S."/>
        </authorList>
    </citation>
    <scope>NUCLEOTIDE SEQUENCE [LARGE SCALE GENOMIC DNA]</scope>
    <source>
        <strain evidence="3">DSM 19886</strain>
    </source>
</reference>
<dbReference type="PANTHER" id="PTHR47978">
    <property type="match status" value="1"/>
</dbReference>
<dbReference type="PROSITE" id="PS51419">
    <property type="entry name" value="RAB"/>
    <property type="match status" value="1"/>
</dbReference>
<dbReference type="GO" id="GO:0005525">
    <property type="term" value="F:GTP binding"/>
    <property type="evidence" value="ECO:0007669"/>
    <property type="project" value="InterPro"/>
</dbReference>
<dbReference type="Pfam" id="PF00071">
    <property type="entry name" value="Ras"/>
    <property type="match status" value="1"/>
</dbReference>